<evidence type="ECO:0000313" key="3">
    <source>
        <dbReference type="Proteomes" id="UP000043316"/>
    </source>
</evidence>
<name>A0A0H5M0B9_YERIN</name>
<dbReference type="InterPro" id="IPR008258">
    <property type="entry name" value="Transglycosylase_SLT_dom_1"/>
</dbReference>
<dbReference type="EMBL" id="CWJI01000014">
    <property type="protein sequence ID" value="CRY56497.1"/>
    <property type="molecule type" value="Genomic_DNA"/>
</dbReference>
<dbReference type="RefSeq" id="WP_019211751.1">
    <property type="nucleotide sequence ID" value="NZ_CWJI01000014.1"/>
</dbReference>
<accession>A0A0H5M0B9</accession>
<sequence>MSTLSSVLAACVMQAASVHQLPPELLVSVIKVEGGAPGVAAKNRNRTEDLGVMQINTGAWLDLVARAHFAGDRDQAYIKLRDDPCYNVQVGAWILQRSIKQSNGDLWHGIGRYHSATPVHNQRYQALVQKAWVSLF</sequence>
<dbReference type="SUPFAM" id="SSF53955">
    <property type="entry name" value="Lysozyme-like"/>
    <property type="match status" value="1"/>
</dbReference>
<dbReference type="InterPro" id="IPR023346">
    <property type="entry name" value="Lysozyme-like_dom_sf"/>
</dbReference>
<evidence type="ECO:0000259" key="1">
    <source>
        <dbReference type="Pfam" id="PF01464"/>
    </source>
</evidence>
<dbReference type="Pfam" id="PF01464">
    <property type="entry name" value="SLT"/>
    <property type="match status" value="1"/>
</dbReference>
<proteinExistence type="predicted"/>
<dbReference type="AlphaFoldDB" id="A0A0H5M0B9"/>
<feature type="domain" description="Transglycosylase SLT" evidence="1">
    <location>
        <begin position="11"/>
        <end position="116"/>
    </location>
</feature>
<dbReference type="Gene3D" id="1.10.530.10">
    <property type="match status" value="1"/>
</dbReference>
<organism evidence="2 3">
    <name type="scientific">Yersinia intermedia</name>
    <dbReference type="NCBI Taxonomy" id="631"/>
    <lineage>
        <taxon>Bacteria</taxon>
        <taxon>Pseudomonadati</taxon>
        <taxon>Pseudomonadota</taxon>
        <taxon>Gammaproteobacteria</taxon>
        <taxon>Enterobacterales</taxon>
        <taxon>Yersiniaceae</taxon>
        <taxon>Yersinia</taxon>
    </lineage>
</organism>
<gene>
    <name evidence="2" type="ORF">ERS008476_03541</name>
</gene>
<reference evidence="3" key="1">
    <citation type="submission" date="2015-03" db="EMBL/GenBank/DDBJ databases">
        <authorList>
            <consortium name="Pathogen Informatics"/>
        </authorList>
    </citation>
    <scope>NUCLEOTIDE SEQUENCE [LARGE SCALE GENOMIC DNA]</scope>
    <source>
        <strain evidence="3">R148</strain>
    </source>
</reference>
<protein>
    <submittedName>
        <fullName evidence="2">Putative conjugal transfer protein TrbN</fullName>
    </submittedName>
</protein>
<dbReference type="GeneID" id="61816405"/>
<dbReference type="Proteomes" id="UP000043316">
    <property type="component" value="Unassembled WGS sequence"/>
</dbReference>
<evidence type="ECO:0000313" key="2">
    <source>
        <dbReference type="EMBL" id="CRY56497.1"/>
    </source>
</evidence>
<dbReference type="CDD" id="cd13400">
    <property type="entry name" value="LT_IagB-like"/>
    <property type="match status" value="1"/>
</dbReference>